<dbReference type="Proteomes" id="UP000749559">
    <property type="component" value="Unassembled WGS sequence"/>
</dbReference>
<evidence type="ECO:0000313" key="1">
    <source>
        <dbReference type="EMBL" id="CAH1793441.1"/>
    </source>
</evidence>
<evidence type="ECO:0000313" key="2">
    <source>
        <dbReference type="Proteomes" id="UP000749559"/>
    </source>
</evidence>
<keyword evidence="2" id="KW-1185">Reference proteome</keyword>
<organism evidence="1 2">
    <name type="scientific">Owenia fusiformis</name>
    <name type="common">Polychaete worm</name>
    <dbReference type="NCBI Taxonomy" id="6347"/>
    <lineage>
        <taxon>Eukaryota</taxon>
        <taxon>Metazoa</taxon>
        <taxon>Spiralia</taxon>
        <taxon>Lophotrochozoa</taxon>
        <taxon>Annelida</taxon>
        <taxon>Polychaeta</taxon>
        <taxon>Sedentaria</taxon>
        <taxon>Canalipalpata</taxon>
        <taxon>Sabellida</taxon>
        <taxon>Oweniida</taxon>
        <taxon>Oweniidae</taxon>
        <taxon>Owenia</taxon>
    </lineage>
</organism>
<name>A0A8J1UL49_OWEFU</name>
<gene>
    <name evidence="1" type="ORF">OFUS_LOCUS18289</name>
</gene>
<dbReference type="EMBL" id="CAIIXF020000009">
    <property type="protein sequence ID" value="CAH1793441.1"/>
    <property type="molecule type" value="Genomic_DNA"/>
</dbReference>
<comment type="caution">
    <text evidence="1">The sequence shown here is derived from an EMBL/GenBank/DDBJ whole genome shotgun (WGS) entry which is preliminary data.</text>
</comment>
<feature type="non-terminal residue" evidence="1">
    <location>
        <position position="260"/>
    </location>
</feature>
<protein>
    <submittedName>
        <fullName evidence="1">Uncharacterized protein</fullName>
    </submittedName>
</protein>
<dbReference type="OrthoDB" id="5961967at2759"/>
<sequence>TVEYKGQSNCDLRTKEKMKRFKNFITKELKNELTHVEENVEEYVKEKVEGDTDTTEKTKAKEIFDLYMLDISVRISNDDLSTAKEFFDQLKADIGQWKADINKDEVGANGRVVQILKVTGEKKLIAVVETSTAKCLEEMIGLLPVEYDVTVSPLVPYDGISKSAPEVNDDLPTSSSQCDSSHDTSVLWLNISIETTDKSLDEVLESLFDGQKFEGYKEVGEQRVHLFVSEKHRALDGILFPMVTNGEKTTMTTKSALKLQ</sequence>
<dbReference type="AlphaFoldDB" id="A0A8J1UL49"/>
<accession>A0A8J1UL49</accession>
<proteinExistence type="predicted"/>
<reference evidence="1" key="1">
    <citation type="submission" date="2022-03" db="EMBL/GenBank/DDBJ databases">
        <authorList>
            <person name="Martin C."/>
        </authorList>
    </citation>
    <scope>NUCLEOTIDE SEQUENCE</scope>
</reference>